<keyword evidence="3" id="KW-1185">Reference proteome</keyword>
<feature type="compositionally biased region" description="Low complexity" evidence="1">
    <location>
        <begin position="17"/>
        <end position="39"/>
    </location>
</feature>
<dbReference type="EMBL" id="JAVREZ010000010">
    <property type="protein sequence ID" value="MDT0484127.1"/>
    <property type="molecule type" value="Genomic_DNA"/>
</dbReference>
<feature type="compositionally biased region" description="Polar residues" evidence="1">
    <location>
        <begin position="266"/>
        <end position="278"/>
    </location>
</feature>
<dbReference type="RefSeq" id="WP_311716988.1">
    <property type="nucleotide sequence ID" value="NZ_JAVREZ010000010.1"/>
</dbReference>
<organism evidence="2 3">
    <name type="scientific">Streptomyces doebereineriae</name>
    <dbReference type="NCBI Taxonomy" id="3075528"/>
    <lineage>
        <taxon>Bacteria</taxon>
        <taxon>Bacillati</taxon>
        <taxon>Actinomycetota</taxon>
        <taxon>Actinomycetes</taxon>
        <taxon>Kitasatosporales</taxon>
        <taxon>Streptomycetaceae</taxon>
        <taxon>Streptomyces</taxon>
    </lineage>
</organism>
<feature type="region of interest" description="Disordered" evidence="1">
    <location>
        <begin position="256"/>
        <end position="278"/>
    </location>
</feature>
<name>A0ABU2VEY7_9ACTN</name>
<dbReference type="InterPro" id="IPR029046">
    <property type="entry name" value="LolA/LolB/LppX"/>
</dbReference>
<evidence type="ECO:0008006" key="4">
    <source>
        <dbReference type="Google" id="ProtNLM"/>
    </source>
</evidence>
<comment type="caution">
    <text evidence="2">The sequence shown here is derived from an EMBL/GenBank/DDBJ whole genome shotgun (WGS) entry which is preliminary data.</text>
</comment>
<accession>A0ABU2VEY7</accession>
<dbReference type="Gene3D" id="2.50.20.20">
    <property type="match status" value="1"/>
</dbReference>
<evidence type="ECO:0000313" key="2">
    <source>
        <dbReference type="EMBL" id="MDT0484127.1"/>
    </source>
</evidence>
<gene>
    <name evidence="2" type="ORF">RNB18_28635</name>
</gene>
<proteinExistence type="predicted"/>
<dbReference type="Proteomes" id="UP001183824">
    <property type="component" value="Unassembled WGS sequence"/>
</dbReference>
<sequence length="278" mass="29100">MSVALLTGCGDDGASGAGNADRSAAQGQPQSSPAQVVQATNKKTTQAETARIKLATTVDAGGNSETITGSGVLDLQDGTSRMRMGQGGQQLEQRIVNQVLYQKPPAASGQLPEGKSWMKVDLQRLNRSQGTGGPAMSDPANSFAYTKSLSEKDVRKVGEETVNGVSTAHYRVDLDLSKLAEGDSAQERKLRAQLGDNVPVDLWIDEDGLTRRQQIRMTVKDTAQTGGAGASAQQAQAKVVMDFSGFGTEVDVAAPPSADTVDVTDKVSQQSGTSSQTN</sequence>
<evidence type="ECO:0000313" key="3">
    <source>
        <dbReference type="Proteomes" id="UP001183824"/>
    </source>
</evidence>
<evidence type="ECO:0000256" key="1">
    <source>
        <dbReference type="SAM" id="MobiDB-lite"/>
    </source>
</evidence>
<reference evidence="3" key="1">
    <citation type="submission" date="2023-07" db="EMBL/GenBank/DDBJ databases">
        <title>30 novel species of actinomycetes from the DSMZ collection.</title>
        <authorList>
            <person name="Nouioui I."/>
        </authorList>
    </citation>
    <scope>NUCLEOTIDE SEQUENCE [LARGE SCALE GENOMIC DNA]</scope>
    <source>
        <strain evidence="3">DSM 41640</strain>
    </source>
</reference>
<dbReference type="SUPFAM" id="SSF89392">
    <property type="entry name" value="Prokaryotic lipoproteins and lipoprotein localization factors"/>
    <property type="match status" value="1"/>
</dbReference>
<protein>
    <recommendedName>
        <fullName evidence="4">LppX_LprAFG lipoprotein</fullName>
    </recommendedName>
</protein>
<feature type="region of interest" description="Disordered" evidence="1">
    <location>
        <begin position="1"/>
        <end position="46"/>
    </location>
</feature>